<organism evidence="1 2">
    <name type="scientific">Hyalomma asiaticum</name>
    <name type="common">Tick</name>
    <dbReference type="NCBI Taxonomy" id="266040"/>
    <lineage>
        <taxon>Eukaryota</taxon>
        <taxon>Metazoa</taxon>
        <taxon>Ecdysozoa</taxon>
        <taxon>Arthropoda</taxon>
        <taxon>Chelicerata</taxon>
        <taxon>Arachnida</taxon>
        <taxon>Acari</taxon>
        <taxon>Parasitiformes</taxon>
        <taxon>Ixodida</taxon>
        <taxon>Ixodoidea</taxon>
        <taxon>Ixodidae</taxon>
        <taxon>Hyalomminae</taxon>
        <taxon>Hyalomma</taxon>
    </lineage>
</organism>
<evidence type="ECO:0000313" key="2">
    <source>
        <dbReference type="Proteomes" id="UP000821845"/>
    </source>
</evidence>
<reference evidence="1" key="1">
    <citation type="submission" date="2020-05" db="EMBL/GenBank/DDBJ databases">
        <title>Large-scale comparative analyses of tick genomes elucidate their genetic diversity and vector capacities.</title>
        <authorList>
            <person name="Jia N."/>
            <person name="Wang J."/>
            <person name="Shi W."/>
            <person name="Du L."/>
            <person name="Sun Y."/>
            <person name="Zhan W."/>
            <person name="Jiang J."/>
            <person name="Wang Q."/>
            <person name="Zhang B."/>
            <person name="Ji P."/>
            <person name="Sakyi L.B."/>
            <person name="Cui X."/>
            <person name="Yuan T."/>
            <person name="Jiang B."/>
            <person name="Yang W."/>
            <person name="Lam T.T.-Y."/>
            <person name="Chang Q."/>
            <person name="Ding S."/>
            <person name="Wang X."/>
            <person name="Zhu J."/>
            <person name="Ruan X."/>
            <person name="Zhao L."/>
            <person name="Wei J."/>
            <person name="Que T."/>
            <person name="Du C."/>
            <person name="Cheng J."/>
            <person name="Dai P."/>
            <person name="Han X."/>
            <person name="Huang E."/>
            <person name="Gao Y."/>
            <person name="Liu J."/>
            <person name="Shao H."/>
            <person name="Ye R."/>
            <person name="Li L."/>
            <person name="Wei W."/>
            <person name="Wang X."/>
            <person name="Wang C."/>
            <person name="Yang T."/>
            <person name="Huo Q."/>
            <person name="Li W."/>
            <person name="Guo W."/>
            <person name="Chen H."/>
            <person name="Zhou L."/>
            <person name="Ni X."/>
            <person name="Tian J."/>
            <person name="Zhou Y."/>
            <person name="Sheng Y."/>
            <person name="Liu T."/>
            <person name="Pan Y."/>
            <person name="Xia L."/>
            <person name="Li J."/>
            <person name="Zhao F."/>
            <person name="Cao W."/>
        </authorList>
    </citation>
    <scope>NUCLEOTIDE SEQUENCE</scope>
    <source>
        <strain evidence="1">Hyas-2018</strain>
    </source>
</reference>
<evidence type="ECO:0000313" key="1">
    <source>
        <dbReference type="EMBL" id="KAH6923806.1"/>
    </source>
</evidence>
<protein>
    <submittedName>
        <fullName evidence="1">Uncharacterized protein</fullName>
    </submittedName>
</protein>
<dbReference type="Proteomes" id="UP000821845">
    <property type="component" value="Chromosome 8"/>
</dbReference>
<name>A0ACB7RMB9_HYAAI</name>
<keyword evidence="2" id="KW-1185">Reference proteome</keyword>
<comment type="caution">
    <text evidence="1">The sequence shown here is derived from an EMBL/GenBank/DDBJ whole genome shotgun (WGS) entry which is preliminary data.</text>
</comment>
<proteinExistence type="predicted"/>
<accession>A0ACB7RMB9</accession>
<sequence>MLRQTRPWSCLLNRCKWRASSPTQRRASREGRRLSLSERNFASRPFGRPPMRCNAAGVGPSRHAQHPAKSYAPLLVPVAFAAVRTTQQSPRTRLCCSASHLKEGRGREGERRPIDAVAGPGLARGSSIRSLRRRRGRAGPARQ</sequence>
<dbReference type="EMBL" id="CM023488">
    <property type="protein sequence ID" value="KAH6923806.1"/>
    <property type="molecule type" value="Genomic_DNA"/>
</dbReference>
<gene>
    <name evidence="1" type="ORF">HPB50_007272</name>
</gene>